<feature type="compositionally biased region" description="Polar residues" evidence="1">
    <location>
        <begin position="17"/>
        <end position="30"/>
    </location>
</feature>
<dbReference type="EMBL" id="BGZK01002342">
    <property type="protein sequence ID" value="GBP93140.1"/>
    <property type="molecule type" value="Genomic_DNA"/>
</dbReference>
<feature type="region of interest" description="Disordered" evidence="1">
    <location>
        <begin position="1"/>
        <end position="75"/>
    </location>
</feature>
<accession>A0A4C1ZYP7</accession>
<comment type="caution">
    <text evidence="2">The sequence shown here is derived from an EMBL/GenBank/DDBJ whole genome shotgun (WGS) entry which is preliminary data.</text>
</comment>
<evidence type="ECO:0000256" key="1">
    <source>
        <dbReference type="SAM" id="MobiDB-lite"/>
    </source>
</evidence>
<proteinExistence type="predicted"/>
<reference evidence="2 3" key="1">
    <citation type="journal article" date="2019" name="Commun. Biol.">
        <title>The bagworm genome reveals a unique fibroin gene that provides high tensile strength.</title>
        <authorList>
            <person name="Kono N."/>
            <person name="Nakamura H."/>
            <person name="Ohtoshi R."/>
            <person name="Tomita M."/>
            <person name="Numata K."/>
            <person name="Arakawa K."/>
        </authorList>
    </citation>
    <scope>NUCLEOTIDE SEQUENCE [LARGE SCALE GENOMIC DNA]</scope>
</reference>
<keyword evidence="3" id="KW-1185">Reference proteome</keyword>
<sequence length="75" mass="8370">MHQEQRGAATKRIEQANEPQSSPVTWTKRFQSQEKLARLSAHPSRTSTHTHASTHRTSPNHATDCITVVVPQNAT</sequence>
<feature type="compositionally biased region" description="Low complexity" evidence="1">
    <location>
        <begin position="40"/>
        <end position="59"/>
    </location>
</feature>
<protein>
    <submittedName>
        <fullName evidence="2">Uncharacterized protein</fullName>
    </submittedName>
</protein>
<organism evidence="2 3">
    <name type="scientific">Eumeta variegata</name>
    <name type="common">Bagworm moth</name>
    <name type="synonym">Eumeta japonica</name>
    <dbReference type="NCBI Taxonomy" id="151549"/>
    <lineage>
        <taxon>Eukaryota</taxon>
        <taxon>Metazoa</taxon>
        <taxon>Ecdysozoa</taxon>
        <taxon>Arthropoda</taxon>
        <taxon>Hexapoda</taxon>
        <taxon>Insecta</taxon>
        <taxon>Pterygota</taxon>
        <taxon>Neoptera</taxon>
        <taxon>Endopterygota</taxon>
        <taxon>Lepidoptera</taxon>
        <taxon>Glossata</taxon>
        <taxon>Ditrysia</taxon>
        <taxon>Tineoidea</taxon>
        <taxon>Psychidae</taxon>
        <taxon>Oiketicinae</taxon>
        <taxon>Eumeta</taxon>
    </lineage>
</organism>
<dbReference type="AlphaFoldDB" id="A0A4C1ZYP7"/>
<evidence type="ECO:0000313" key="3">
    <source>
        <dbReference type="Proteomes" id="UP000299102"/>
    </source>
</evidence>
<evidence type="ECO:0000313" key="2">
    <source>
        <dbReference type="EMBL" id="GBP93140.1"/>
    </source>
</evidence>
<name>A0A4C1ZYP7_EUMVA</name>
<dbReference type="Proteomes" id="UP000299102">
    <property type="component" value="Unassembled WGS sequence"/>
</dbReference>
<gene>
    <name evidence="2" type="ORF">EVAR_69402_1</name>
</gene>
<feature type="compositionally biased region" description="Basic and acidic residues" evidence="1">
    <location>
        <begin position="1"/>
        <end position="15"/>
    </location>
</feature>